<name>A0A7R9DVG3_TIMPO</name>
<protein>
    <submittedName>
        <fullName evidence="1">Uncharacterized protein</fullName>
    </submittedName>
</protein>
<reference evidence="1" key="1">
    <citation type="submission" date="2020-11" db="EMBL/GenBank/DDBJ databases">
        <authorList>
            <person name="Tran Van P."/>
        </authorList>
    </citation>
    <scope>NUCLEOTIDE SEQUENCE</scope>
</reference>
<dbReference type="AlphaFoldDB" id="A0A7R9DVG3"/>
<gene>
    <name evidence="1" type="ORF">TPSB3V08_LOCUS14220</name>
</gene>
<accession>A0A7R9DVG3</accession>
<sequence>MHSIKTTIRFWKRKNGKISEL</sequence>
<evidence type="ECO:0000313" key="1">
    <source>
        <dbReference type="EMBL" id="CAD7420805.1"/>
    </source>
</evidence>
<dbReference type="EMBL" id="OD037488">
    <property type="protein sequence ID" value="CAD7420805.1"/>
    <property type="molecule type" value="Genomic_DNA"/>
</dbReference>
<proteinExistence type="predicted"/>
<organism evidence="1">
    <name type="scientific">Timema poppense</name>
    <name type="common">Walking stick</name>
    <dbReference type="NCBI Taxonomy" id="170557"/>
    <lineage>
        <taxon>Eukaryota</taxon>
        <taxon>Metazoa</taxon>
        <taxon>Ecdysozoa</taxon>
        <taxon>Arthropoda</taxon>
        <taxon>Hexapoda</taxon>
        <taxon>Insecta</taxon>
        <taxon>Pterygota</taxon>
        <taxon>Neoptera</taxon>
        <taxon>Polyneoptera</taxon>
        <taxon>Phasmatodea</taxon>
        <taxon>Timematodea</taxon>
        <taxon>Timematoidea</taxon>
        <taxon>Timematidae</taxon>
        <taxon>Timema</taxon>
    </lineage>
</organism>